<dbReference type="EMBL" id="AP024430">
    <property type="protein sequence ID" value="BCS01790.1"/>
    <property type="molecule type" value="Genomic_DNA"/>
</dbReference>
<evidence type="ECO:0000256" key="1">
    <source>
        <dbReference type="SAM" id="Phobius"/>
    </source>
</evidence>
<dbReference type="VEuPathDB" id="FungiDB:ASPFODRAFT_61019"/>
<protein>
    <submittedName>
        <fullName evidence="4">Amid-like NADH oxidoreductase</fullName>
    </submittedName>
</protein>
<name>A0A146F713_ASPKA</name>
<reference evidence="5" key="2">
    <citation type="submission" date="2016-02" db="EMBL/GenBank/DDBJ databases">
        <title>Genome sequencing of Aspergillus luchuensis NBRC 4314.</title>
        <authorList>
            <person name="Yamada O."/>
        </authorList>
    </citation>
    <scope>NUCLEOTIDE SEQUENCE [LARGE SCALE GENOMIC DNA]</scope>
    <source>
        <strain evidence="5">RIB 2604</strain>
    </source>
</reference>
<evidence type="ECO:0000313" key="5">
    <source>
        <dbReference type="Proteomes" id="UP000075230"/>
    </source>
</evidence>
<dbReference type="SUPFAM" id="SSF51905">
    <property type="entry name" value="FAD/NAD(P)-binding domain"/>
    <property type="match status" value="1"/>
</dbReference>
<dbReference type="RefSeq" id="XP_041545552.1">
    <property type="nucleotide sequence ID" value="XM_041692137.1"/>
</dbReference>
<dbReference type="EMBL" id="BCWF01000011">
    <property type="protein sequence ID" value="GAT21825.1"/>
    <property type="molecule type" value="Genomic_DNA"/>
</dbReference>
<gene>
    <name evidence="3" type="ORF">AKAW2_60054A</name>
    <name evidence="4" type="ORF">RIB2604_01100690</name>
</gene>
<organism evidence="4 5">
    <name type="scientific">Aspergillus kawachii</name>
    <name type="common">White koji mold</name>
    <name type="synonym">Aspergillus awamori var. kawachi</name>
    <dbReference type="NCBI Taxonomy" id="1069201"/>
    <lineage>
        <taxon>Eukaryota</taxon>
        <taxon>Fungi</taxon>
        <taxon>Dikarya</taxon>
        <taxon>Ascomycota</taxon>
        <taxon>Pezizomycotina</taxon>
        <taxon>Eurotiomycetes</taxon>
        <taxon>Eurotiomycetidae</taxon>
        <taxon>Eurotiales</taxon>
        <taxon>Aspergillaceae</taxon>
        <taxon>Aspergillus</taxon>
        <taxon>Aspergillus subgen. Circumdati</taxon>
    </lineage>
</organism>
<dbReference type="OrthoDB" id="202203at2759"/>
<keyword evidence="1" id="KW-1133">Transmembrane helix</keyword>
<dbReference type="GO" id="GO:0004174">
    <property type="term" value="F:electron-transferring-flavoprotein dehydrogenase activity"/>
    <property type="evidence" value="ECO:0007669"/>
    <property type="project" value="TreeGrafter"/>
</dbReference>
<dbReference type="PRINTS" id="PR00368">
    <property type="entry name" value="FADPNR"/>
</dbReference>
<keyword evidence="1" id="KW-0472">Membrane</keyword>
<dbReference type="GO" id="GO:0050660">
    <property type="term" value="F:flavin adenine dinucleotide binding"/>
    <property type="evidence" value="ECO:0007669"/>
    <property type="project" value="TreeGrafter"/>
</dbReference>
<dbReference type="Pfam" id="PF07992">
    <property type="entry name" value="Pyr_redox_2"/>
    <property type="match status" value="1"/>
</dbReference>
<dbReference type="Gene3D" id="3.50.50.100">
    <property type="match status" value="1"/>
</dbReference>
<evidence type="ECO:0000259" key="2">
    <source>
        <dbReference type="Pfam" id="PF07992"/>
    </source>
</evidence>
<evidence type="ECO:0000313" key="4">
    <source>
        <dbReference type="EMBL" id="GAT21825.1"/>
    </source>
</evidence>
<reference evidence="3" key="3">
    <citation type="submission" date="2021-01" db="EMBL/GenBank/DDBJ databases">
        <authorList>
            <consortium name="Aspergillus luchuensis mut. kawachii IFO 4304 genome sequencing consortium"/>
            <person name="Kazuki M."/>
            <person name="Futagami T."/>
        </authorList>
    </citation>
    <scope>NUCLEOTIDE SEQUENCE</scope>
    <source>
        <strain evidence="3">IFO 4308</strain>
    </source>
</reference>
<reference evidence="3" key="4">
    <citation type="submission" date="2021-02" db="EMBL/GenBank/DDBJ databases">
        <title>Aspergillus luchuensis mut. kawachii IFO 4304 genome sequence.</title>
        <authorList>
            <person name="Mori K."/>
            <person name="Kadooka C."/>
            <person name="Goto M."/>
            <person name="Futagami T."/>
        </authorList>
    </citation>
    <scope>NUCLEOTIDE SEQUENCE</scope>
    <source>
        <strain evidence="3">IFO 4308</strain>
    </source>
</reference>
<dbReference type="GeneID" id="64963111"/>
<dbReference type="AlphaFoldDB" id="A0A146F713"/>
<evidence type="ECO:0000313" key="3">
    <source>
        <dbReference type="EMBL" id="BCS01790.1"/>
    </source>
</evidence>
<keyword evidence="6" id="KW-1185">Reference proteome</keyword>
<reference evidence="4 5" key="1">
    <citation type="journal article" date="2016" name="DNA Res.">
        <title>Genome sequence of Aspergillus luchuensis NBRC 4314.</title>
        <authorList>
            <person name="Yamada O."/>
            <person name="Machida M."/>
            <person name="Hosoyama A."/>
            <person name="Goto M."/>
            <person name="Takahashi T."/>
            <person name="Futagami T."/>
            <person name="Yamagata Y."/>
            <person name="Takeuchi M."/>
            <person name="Kobayashi T."/>
            <person name="Koike H."/>
            <person name="Abe K."/>
            <person name="Asai K."/>
            <person name="Arita M."/>
            <person name="Fujita N."/>
            <person name="Fukuda K."/>
            <person name="Higa K."/>
            <person name="Horikawa H."/>
            <person name="Ishikawa T."/>
            <person name="Jinno K."/>
            <person name="Kato Y."/>
            <person name="Kirimura K."/>
            <person name="Mizutani O."/>
            <person name="Nakasone K."/>
            <person name="Sano M."/>
            <person name="Shiraishi Y."/>
            <person name="Tsukahara M."/>
            <person name="Gomi K."/>
        </authorList>
    </citation>
    <scope>NUCLEOTIDE SEQUENCE [LARGE SCALE GENOMIC DNA]</scope>
    <source>
        <strain evidence="4 5">RIB 2604</strain>
    </source>
</reference>
<feature type="transmembrane region" description="Helical" evidence="1">
    <location>
        <begin position="12"/>
        <end position="34"/>
    </location>
</feature>
<keyword evidence="1" id="KW-0812">Transmembrane</keyword>
<sequence>MFLPSDRLVPSWISYIFITASIALIISSIAPKIIQHRSENSNTMAASSLKNVIVVGGSYVGKGVAQELARVVPSTHRVLLIEPHSHFHHLFAFPRFAVLSGHEQKAFIPYSRLYSSTPNATQHAVVQARVLSVQPQHVNLDRDWQGLKQIPFEYLVVATGTRLAQPAAMSDDDKPSSVLYLQKHQADVKKAKSVVIVGGGAVGVQMATDMKELYPEKEITVVQSRDQLMPQFHRGLHEIVKKRFEELGINLVTGARIIVPESGFPNNGTPFTVQLNNGTELSTEFVILATGQKPNNDLIKSLPASSPDSLINPDNGFIRIRPTMQFQDPKYPNLFALGDIADTGLRKAARPGGPQAAAVAKNIQAMIEGKKPEEAFPPFPMAIHITLGLKYNIVFRNPNPAEGQNEPVVKESWDSQEDMGVDRWWQRMGFEESGAPQYHL</sequence>
<proteinExistence type="predicted"/>
<dbReference type="Proteomes" id="UP000075230">
    <property type="component" value="Unassembled WGS sequence"/>
</dbReference>
<dbReference type="FunFam" id="3.50.50.100:FF:000015">
    <property type="entry name" value="Amid-like NADH oxidoreductase, putative"/>
    <property type="match status" value="1"/>
</dbReference>
<evidence type="ECO:0000313" key="6">
    <source>
        <dbReference type="Proteomes" id="UP000661280"/>
    </source>
</evidence>
<accession>A0A146F713</accession>
<dbReference type="PANTHER" id="PTHR43735">
    <property type="entry name" value="APOPTOSIS-INDUCING FACTOR 1"/>
    <property type="match status" value="1"/>
</dbReference>
<dbReference type="InterPro" id="IPR036188">
    <property type="entry name" value="FAD/NAD-bd_sf"/>
</dbReference>
<dbReference type="Proteomes" id="UP000661280">
    <property type="component" value="Chromosome 6"/>
</dbReference>
<dbReference type="KEGG" id="aluc:AKAW2_60054A"/>
<dbReference type="PANTHER" id="PTHR43735:SF11">
    <property type="entry name" value="HYPOTHETICAL OXIDOREDUCTASE (EUROFUNG)"/>
    <property type="match status" value="1"/>
</dbReference>
<feature type="domain" description="FAD/NAD(P)-binding" evidence="2">
    <location>
        <begin position="51"/>
        <end position="352"/>
    </location>
</feature>
<dbReference type="GO" id="GO:0005737">
    <property type="term" value="C:cytoplasm"/>
    <property type="evidence" value="ECO:0007669"/>
    <property type="project" value="TreeGrafter"/>
</dbReference>
<dbReference type="PRINTS" id="PR00469">
    <property type="entry name" value="PNDRDTASEII"/>
</dbReference>
<dbReference type="InterPro" id="IPR023753">
    <property type="entry name" value="FAD/NAD-binding_dom"/>
</dbReference>